<feature type="compositionally biased region" description="Polar residues" evidence="1">
    <location>
        <begin position="74"/>
        <end position="87"/>
    </location>
</feature>
<name>A0A392QKS3_9FABA</name>
<comment type="caution">
    <text evidence="2">The sequence shown here is derived from an EMBL/GenBank/DDBJ whole genome shotgun (WGS) entry which is preliminary data.</text>
</comment>
<feature type="region of interest" description="Disordered" evidence="1">
    <location>
        <begin position="66"/>
        <end position="87"/>
    </location>
</feature>
<evidence type="ECO:0000256" key="1">
    <source>
        <dbReference type="SAM" id="MobiDB-lite"/>
    </source>
</evidence>
<evidence type="ECO:0000313" key="2">
    <source>
        <dbReference type="EMBL" id="MCI24539.1"/>
    </source>
</evidence>
<reference evidence="2 3" key="1">
    <citation type="journal article" date="2018" name="Front. Plant Sci.">
        <title>Red Clover (Trifolium pratense) and Zigzag Clover (T. medium) - A Picture of Genomic Similarities and Differences.</title>
        <authorList>
            <person name="Dluhosova J."/>
            <person name="Istvanek J."/>
            <person name="Nedelnik J."/>
            <person name="Repkova J."/>
        </authorList>
    </citation>
    <scope>NUCLEOTIDE SEQUENCE [LARGE SCALE GENOMIC DNA]</scope>
    <source>
        <strain evidence="3">cv. 10/8</strain>
        <tissue evidence="2">Leaf</tissue>
    </source>
</reference>
<proteinExistence type="predicted"/>
<protein>
    <submittedName>
        <fullName evidence="2">AP2-like ethylene-responsive transcription factor</fullName>
    </submittedName>
</protein>
<dbReference type="PROSITE" id="PS00430">
    <property type="entry name" value="TONB_DEPENDENT_REC_1"/>
    <property type="match status" value="1"/>
</dbReference>
<dbReference type="InterPro" id="IPR010916">
    <property type="entry name" value="TonB_box_CS"/>
</dbReference>
<feature type="non-terminal residue" evidence="2">
    <location>
        <position position="126"/>
    </location>
</feature>
<dbReference type="AlphaFoldDB" id="A0A392QKS3"/>
<dbReference type="EMBL" id="LXQA010142044">
    <property type="protein sequence ID" value="MCI24539.1"/>
    <property type="molecule type" value="Genomic_DNA"/>
</dbReference>
<keyword evidence="3" id="KW-1185">Reference proteome</keyword>
<dbReference type="Proteomes" id="UP000265520">
    <property type="component" value="Unassembled WGS sequence"/>
</dbReference>
<evidence type="ECO:0000313" key="3">
    <source>
        <dbReference type="Proteomes" id="UP000265520"/>
    </source>
</evidence>
<accession>A0A392QKS3</accession>
<organism evidence="2 3">
    <name type="scientific">Trifolium medium</name>
    <dbReference type="NCBI Taxonomy" id="97028"/>
    <lineage>
        <taxon>Eukaryota</taxon>
        <taxon>Viridiplantae</taxon>
        <taxon>Streptophyta</taxon>
        <taxon>Embryophyta</taxon>
        <taxon>Tracheophyta</taxon>
        <taxon>Spermatophyta</taxon>
        <taxon>Magnoliopsida</taxon>
        <taxon>eudicotyledons</taxon>
        <taxon>Gunneridae</taxon>
        <taxon>Pentapetalae</taxon>
        <taxon>rosids</taxon>
        <taxon>fabids</taxon>
        <taxon>Fabales</taxon>
        <taxon>Fabaceae</taxon>
        <taxon>Papilionoideae</taxon>
        <taxon>50 kb inversion clade</taxon>
        <taxon>NPAAA clade</taxon>
        <taxon>Hologalegina</taxon>
        <taxon>IRL clade</taxon>
        <taxon>Trifolieae</taxon>
        <taxon>Trifolium</taxon>
    </lineage>
</organism>
<sequence>MYQQAPLLEQEENKEENIFCFKNFVAPRDYSLEQQQHHQVNNSVVDDGSVGTVNGCGELQSLSLSMSPGSQSSCVTVPTQISSSGNDSMVVEAKKRGHGKVGKKQPVHRKSIDTFGQRTSQFRGVT</sequence>